<keyword evidence="1" id="KW-0812">Transmembrane</keyword>
<sequence length="172" mass="20161">MNTFKTEIVKTKEQSKTLAIIVVVLFIIANLYIFLIEKENQNVYLKSISFVIYFLGLFFLFGQSFIKPKPIGFFEIADTSINLRLDESQDTLLFIELDNIILKYTGYGSWWTHSIYGNKNYLLIACKNGENYNLEILLRNRSMKNDFKAFLNTEALQEKFQLKKTKNTTCEF</sequence>
<evidence type="ECO:0000256" key="1">
    <source>
        <dbReference type="SAM" id="Phobius"/>
    </source>
</evidence>
<dbReference type="RefSeq" id="WP_111625689.1">
    <property type="nucleotide sequence ID" value="NZ_QLLQ01000001.1"/>
</dbReference>
<reference evidence="2 3" key="1">
    <citation type="submission" date="2018-06" db="EMBL/GenBank/DDBJ databases">
        <title>Genomic Encyclopedia of Archaeal and Bacterial Type Strains, Phase II (KMG-II): from individual species to whole genera.</title>
        <authorList>
            <person name="Goeker M."/>
        </authorList>
    </citation>
    <scope>NUCLEOTIDE SEQUENCE [LARGE SCALE GENOMIC DNA]</scope>
    <source>
        <strain evidence="2 3">DSM 12408</strain>
    </source>
</reference>
<dbReference type="EMBL" id="QLLQ01000001">
    <property type="protein sequence ID" value="RAJ27565.1"/>
    <property type="molecule type" value="Genomic_DNA"/>
</dbReference>
<dbReference type="AlphaFoldDB" id="A0A327SG57"/>
<dbReference type="Proteomes" id="UP000248987">
    <property type="component" value="Unassembled WGS sequence"/>
</dbReference>
<keyword evidence="1" id="KW-1133">Transmembrane helix</keyword>
<accession>A0A327SG57</accession>
<evidence type="ECO:0000313" key="2">
    <source>
        <dbReference type="EMBL" id="RAJ27565.1"/>
    </source>
</evidence>
<keyword evidence="1" id="KW-0472">Membrane</keyword>
<feature type="transmembrane region" description="Helical" evidence="1">
    <location>
        <begin position="48"/>
        <end position="66"/>
    </location>
</feature>
<organism evidence="2 3">
    <name type="scientific">Gelidibacter algens</name>
    <dbReference type="NCBI Taxonomy" id="49280"/>
    <lineage>
        <taxon>Bacteria</taxon>
        <taxon>Pseudomonadati</taxon>
        <taxon>Bacteroidota</taxon>
        <taxon>Flavobacteriia</taxon>
        <taxon>Flavobacteriales</taxon>
        <taxon>Flavobacteriaceae</taxon>
        <taxon>Gelidibacter</taxon>
    </lineage>
</organism>
<gene>
    <name evidence="2" type="ORF">LX77_00137</name>
</gene>
<evidence type="ECO:0000313" key="3">
    <source>
        <dbReference type="Proteomes" id="UP000248987"/>
    </source>
</evidence>
<name>A0A327SG57_9FLAO</name>
<proteinExistence type="predicted"/>
<feature type="transmembrane region" description="Helical" evidence="1">
    <location>
        <begin position="18"/>
        <end position="36"/>
    </location>
</feature>
<protein>
    <submittedName>
        <fullName evidence="2">Uncharacterized protein</fullName>
    </submittedName>
</protein>
<keyword evidence="3" id="KW-1185">Reference proteome</keyword>
<comment type="caution">
    <text evidence="2">The sequence shown here is derived from an EMBL/GenBank/DDBJ whole genome shotgun (WGS) entry which is preliminary data.</text>
</comment>